<name>A0A9X9T9Y1_METOG</name>
<dbReference type="AlphaFoldDB" id="A0A9X9T9Y1"/>
<accession>A0A9X9T9Y1</accession>
<sequence length="112" mass="12267">MADMTEIEIIGFSDGACGPFPCDETRTCELSACAPSENLVKAFAALKDELEARYPDVTLKLTLLDDEVPAYVVKIVEDHQPPLPIVLINGTLTPVGRISLPLITEQLERLTR</sequence>
<reference evidence="1" key="1">
    <citation type="submission" date="2022-11" db="EMBL/GenBank/DDBJ databases">
        <title>Complete genome sequence of Methanogenium organophilum DSM 3596.</title>
        <authorList>
            <person name="Chen S.-C."/>
            <person name="Lai S.-J."/>
            <person name="You Y.-T."/>
        </authorList>
    </citation>
    <scope>NUCLEOTIDE SEQUENCE</scope>
    <source>
        <strain evidence="1">DSM 3596</strain>
    </source>
</reference>
<dbReference type="Proteomes" id="UP001163096">
    <property type="component" value="Chromosome"/>
</dbReference>
<protein>
    <submittedName>
        <fullName evidence="1">Uncharacterized protein</fullName>
    </submittedName>
</protein>
<evidence type="ECO:0000313" key="1">
    <source>
        <dbReference type="EMBL" id="WAI02547.1"/>
    </source>
</evidence>
<proteinExistence type="predicted"/>
<organism evidence="1 2">
    <name type="scientific">Methanogenium organophilum</name>
    <dbReference type="NCBI Taxonomy" id="2199"/>
    <lineage>
        <taxon>Archaea</taxon>
        <taxon>Methanobacteriati</taxon>
        <taxon>Methanobacteriota</taxon>
        <taxon>Stenosarchaea group</taxon>
        <taxon>Methanomicrobia</taxon>
        <taxon>Methanomicrobiales</taxon>
        <taxon>Methanomicrobiaceae</taxon>
        <taxon>Methanogenium</taxon>
    </lineage>
</organism>
<gene>
    <name evidence="1" type="ORF">OU421_00610</name>
</gene>
<evidence type="ECO:0000313" key="2">
    <source>
        <dbReference type="Proteomes" id="UP001163096"/>
    </source>
</evidence>
<keyword evidence="2" id="KW-1185">Reference proteome</keyword>
<dbReference type="EMBL" id="CP113361">
    <property type="protein sequence ID" value="WAI02547.1"/>
    <property type="molecule type" value="Genomic_DNA"/>
</dbReference>
<dbReference type="KEGG" id="mou:OU421_00610"/>